<name>A0A917SMR3_9ACTN</name>
<dbReference type="EMBL" id="BMNA01000001">
    <property type="protein sequence ID" value="GGL87452.1"/>
    <property type="molecule type" value="Genomic_DNA"/>
</dbReference>
<organism evidence="1 2">
    <name type="scientific">Nakamurella endophytica</name>
    <dbReference type="NCBI Taxonomy" id="1748367"/>
    <lineage>
        <taxon>Bacteria</taxon>
        <taxon>Bacillati</taxon>
        <taxon>Actinomycetota</taxon>
        <taxon>Actinomycetes</taxon>
        <taxon>Nakamurellales</taxon>
        <taxon>Nakamurellaceae</taxon>
        <taxon>Nakamurella</taxon>
    </lineage>
</organism>
<sequence>MVTAAWAVAGLLALIAGLAVAGRDRTRRHSSTASNPVAAAAPLAPLSVVPAIAPVRIPEQRSGPRAAV</sequence>
<proteinExistence type="predicted"/>
<keyword evidence="2" id="KW-1185">Reference proteome</keyword>
<dbReference type="AlphaFoldDB" id="A0A917SMR3"/>
<reference evidence="1" key="2">
    <citation type="submission" date="2020-09" db="EMBL/GenBank/DDBJ databases">
        <authorList>
            <person name="Sun Q."/>
            <person name="Zhou Y."/>
        </authorList>
    </citation>
    <scope>NUCLEOTIDE SEQUENCE</scope>
    <source>
        <strain evidence="1">CGMCC 4.7308</strain>
    </source>
</reference>
<reference evidence="1" key="1">
    <citation type="journal article" date="2014" name="Int. J. Syst. Evol. Microbiol.">
        <title>Complete genome sequence of Corynebacterium casei LMG S-19264T (=DSM 44701T), isolated from a smear-ripened cheese.</title>
        <authorList>
            <consortium name="US DOE Joint Genome Institute (JGI-PGF)"/>
            <person name="Walter F."/>
            <person name="Albersmeier A."/>
            <person name="Kalinowski J."/>
            <person name="Ruckert C."/>
        </authorList>
    </citation>
    <scope>NUCLEOTIDE SEQUENCE</scope>
    <source>
        <strain evidence="1">CGMCC 4.7308</strain>
    </source>
</reference>
<evidence type="ECO:0000313" key="1">
    <source>
        <dbReference type="EMBL" id="GGL87452.1"/>
    </source>
</evidence>
<dbReference type="Proteomes" id="UP000655208">
    <property type="component" value="Unassembled WGS sequence"/>
</dbReference>
<evidence type="ECO:0000313" key="2">
    <source>
        <dbReference type="Proteomes" id="UP000655208"/>
    </source>
</evidence>
<comment type="caution">
    <text evidence="1">The sequence shown here is derived from an EMBL/GenBank/DDBJ whole genome shotgun (WGS) entry which is preliminary data.</text>
</comment>
<accession>A0A917SMR3</accession>
<gene>
    <name evidence="1" type="ORF">GCM10011594_03810</name>
</gene>
<protein>
    <submittedName>
        <fullName evidence="1">Uncharacterized protein</fullName>
    </submittedName>
</protein>